<dbReference type="InterPro" id="IPR005735">
    <property type="entry name" value="Znf_LSD1"/>
</dbReference>
<comment type="subcellular location">
    <subcellularLocation>
        <location evidence="1">Nucleus</location>
    </subcellularLocation>
</comment>
<evidence type="ECO:0000313" key="5">
    <source>
        <dbReference type="Proteomes" id="UP000323506"/>
    </source>
</evidence>
<dbReference type="GO" id="GO:0005634">
    <property type="term" value="C:nucleus"/>
    <property type="evidence" value="ECO:0007669"/>
    <property type="project" value="UniProtKB-SubCell"/>
</dbReference>
<organism evidence="4 5">
    <name type="scientific">Gossypium darwinii</name>
    <name type="common">Darwin's cotton</name>
    <name type="synonym">Gossypium barbadense var. darwinii</name>
    <dbReference type="NCBI Taxonomy" id="34276"/>
    <lineage>
        <taxon>Eukaryota</taxon>
        <taxon>Viridiplantae</taxon>
        <taxon>Streptophyta</taxon>
        <taxon>Embryophyta</taxon>
        <taxon>Tracheophyta</taxon>
        <taxon>Spermatophyta</taxon>
        <taxon>Magnoliopsida</taxon>
        <taxon>eudicotyledons</taxon>
        <taxon>Gunneridae</taxon>
        <taxon>Pentapetalae</taxon>
        <taxon>rosids</taxon>
        <taxon>malvids</taxon>
        <taxon>Malvales</taxon>
        <taxon>Malvaceae</taxon>
        <taxon>Malvoideae</taxon>
        <taxon>Gossypium</taxon>
    </lineage>
</organism>
<dbReference type="InterPro" id="IPR040319">
    <property type="entry name" value="LSD1-like"/>
</dbReference>
<accession>A0A5D2DYW6</accession>
<dbReference type="EMBL" id="CM017700">
    <property type="protein sequence ID" value="TYG86306.1"/>
    <property type="molecule type" value="Genomic_DNA"/>
</dbReference>
<keyword evidence="2" id="KW-0539">Nucleus</keyword>
<reference evidence="4 5" key="1">
    <citation type="submission" date="2019-06" db="EMBL/GenBank/DDBJ databases">
        <title>WGS assembly of Gossypium darwinii.</title>
        <authorList>
            <person name="Chen Z.J."/>
            <person name="Sreedasyam A."/>
            <person name="Ando A."/>
            <person name="Song Q."/>
            <person name="De L."/>
            <person name="Hulse-Kemp A."/>
            <person name="Ding M."/>
            <person name="Ye W."/>
            <person name="Kirkbride R."/>
            <person name="Jenkins J."/>
            <person name="Plott C."/>
            <person name="Lovell J."/>
            <person name="Lin Y.-M."/>
            <person name="Vaughn R."/>
            <person name="Liu B."/>
            <person name="Li W."/>
            <person name="Simpson S."/>
            <person name="Scheffler B."/>
            <person name="Saski C."/>
            <person name="Grover C."/>
            <person name="Hu G."/>
            <person name="Conover J."/>
            <person name="Carlson J."/>
            <person name="Shu S."/>
            <person name="Boston L."/>
            <person name="Williams M."/>
            <person name="Peterson D."/>
            <person name="Mcgee K."/>
            <person name="Jones D."/>
            <person name="Wendel J."/>
            <person name="Stelly D."/>
            <person name="Grimwood J."/>
            <person name="Schmutz J."/>
        </authorList>
    </citation>
    <scope>NUCLEOTIDE SEQUENCE [LARGE SCALE GENOMIC DNA]</scope>
    <source>
        <strain evidence="4">1808015.09</strain>
    </source>
</reference>
<proteinExistence type="predicted"/>
<dbReference type="PANTHER" id="PTHR31747:SF17">
    <property type="entry name" value="PROTEIN LOL2"/>
    <property type="match status" value="1"/>
</dbReference>
<evidence type="ECO:0000256" key="1">
    <source>
        <dbReference type="ARBA" id="ARBA00004123"/>
    </source>
</evidence>
<keyword evidence="5" id="KW-1185">Reference proteome</keyword>
<dbReference type="Proteomes" id="UP000323506">
    <property type="component" value="Chromosome A13"/>
</dbReference>
<feature type="domain" description="Zinc finger LSD1-type" evidence="3">
    <location>
        <begin position="172"/>
        <end position="196"/>
    </location>
</feature>
<dbReference type="Pfam" id="PF06943">
    <property type="entry name" value="zf-LSD1"/>
    <property type="match status" value="1"/>
</dbReference>
<dbReference type="AlphaFoldDB" id="A0A5D2DYW6"/>
<evidence type="ECO:0000313" key="4">
    <source>
        <dbReference type="EMBL" id="TYG86306.1"/>
    </source>
</evidence>
<dbReference type="PANTHER" id="PTHR31747">
    <property type="entry name" value="PROTEIN LSD1"/>
    <property type="match status" value="1"/>
</dbReference>
<evidence type="ECO:0000256" key="2">
    <source>
        <dbReference type="ARBA" id="ARBA00023242"/>
    </source>
</evidence>
<dbReference type="NCBIfam" id="TIGR01053">
    <property type="entry name" value="LSD1"/>
    <property type="match status" value="1"/>
</dbReference>
<name>A0A5D2DYW6_GOSDA</name>
<sequence length="204" mass="22618">MLEMKKKIKLNHSGVFVKKKHHKKFRYSGVFSENAAKRPIIFCYSLITPSSSHLCCALNPQIKVPFSLLLRKFSPKFAPLLSLVSANHFFSSHLSSRPPPSPLIFFGSDLYSVSDRVDIGIAPQIAESSSRPPPLLVFAGSDPYTVSDRVDTSTASQIAPSPEMVQMAQMVCGSCRQLLSYPEGTRQDKCSCCETVNFVLEEWG</sequence>
<gene>
    <name evidence="4" type="ORF">ES288_A13G124200v1</name>
</gene>
<evidence type="ECO:0000259" key="3">
    <source>
        <dbReference type="Pfam" id="PF06943"/>
    </source>
</evidence>
<protein>
    <recommendedName>
        <fullName evidence="3">Zinc finger LSD1-type domain-containing protein</fullName>
    </recommendedName>
</protein>